<accession>A0AAN5CJJ8</accession>
<evidence type="ECO:0000313" key="4">
    <source>
        <dbReference type="Proteomes" id="UP001328107"/>
    </source>
</evidence>
<protein>
    <submittedName>
        <fullName evidence="3">Uncharacterized protein</fullName>
    </submittedName>
</protein>
<keyword evidence="4" id="KW-1185">Reference proteome</keyword>
<comment type="caution">
    <text evidence="3">The sequence shown here is derived from an EMBL/GenBank/DDBJ whole genome shotgun (WGS) entry which is preliminary data.</text>
</comment>
<evidence type="ECO:0000256" key="2">
    <source>
        <dbReference type="ARBA" id="ARBA00022801"/>
    </source>
</evidence>
<keyword evidence="1" id="KW-0479">Metal-binding</keyword>
<keyword evidence="2" id="KW-0378">Hydrolase</keyword>
<evidence type="ECO:0000313" key="3">
    <source>
        <dbReference type="EMBL" id="GMR45621.1"/>
    </source>
</evidence>
<name>A0AAN5CJJ8_9BILA</name>
<organism evidence="3 4">
    <name type="scientific">Pristionchus mayeri</name>
    <dbReference type="NCBI Taxonomy" id="1317129"/>
    <lineage>
        <taxon>Eukaryota</taxon>
        <taxon>Metazoa</taxon>
        <taxon>Ecdysozoa</taxon>
        <taxon>Nematoda</taxon>
        <taxon>Chromadorea</taxon>
        <taxon>Rhabditida</taxon>
        <taxon>Rhabditina</taxon>
        <taxon>Diplogasteromorpha</taxon>
        <taxon>Diplogasteroidea</taxon>
        <taxon>Neodiplogasteridae</taxon>
        <taxon>Pristionchus</taxon>
    </lineage>
</organism>
<dbReference type="Pfam" id="PF03571">
    <property type="entry name" value="Peptidase_M49"/>
    <property type="match status" value="1"/>
</dbReference>
<proteinExistence type="predicted"/>
<dbReference type="AlphaFoldDB" id="A0AAN5CJJ8"/>
<dbReference type="GO" id="GO:0046872">
    <property type="term" value="F:metal ion binding"/>
    <property type="evidence" value="ECO:0007669"/>
    <property type="project" value="UniProtKB-KW"/>
</dbReference>
<feature type="non-terminal residue" evidence="3">
    <location>
        <position position="251"/>
    </location>
</feature>
<dbReference type="Gene3D" id="3.30.540.30">
    <property type="match status" value="1"/>
</dbReference>
<gene>
    <name evidence="3" type="ORF">PMAYCL1PPCAC_15816</name>
</gene>
<sequence>LFYNCGNYKSFGDKKFIPSVPAERVRRLISSSKAASLFPDLLSIYGAVQYDIFCLDKTTAELGFNSDGVTTYHSENVSKEDSDLVNRYMKEKKLEAWNTRLFKQQIDGKTALVIKSASINAGSTVDEFEGVQLVLEKGDYSEILLRKVAREYAANDKQKEVIDKYVDHFTTGDLQAHREASRVWIRDVDPAVEAFIGFFREYRDPAGMRAEFKGLVTAVNKEVSKKFSLLVEKAEQFLPRLPWGKAYEKDK</sequence>
<dbReference type="Proteomes" id="UP001328107">
    <property type="component" value="Unassembled WGS sequence"/>
</dbReference>
<dbReference type="GO" id="GO:0005737">
    <property type="term" value="C:cytoplasm"/>
    <property type="evidence" value="ECO:0007669"/>
    <property type="project" value="TreeGrafter"/>
</dbReference>
<dbReference type="PANTHER" id="PTHR23422">
    <property type="entry name" value="DIPEPTIDYL PEPTIDASE III-RELATED"/>
    <property type="match status" value="1"/>
</dbReference>
<dbReference type="InterPro" id="IPR039461">
    <property type="entry name" value="Peptidase_M49"/>
</dbReference>
<feature type="non-terminal residue" evidence="3">
    <location>
        <position position="1"/>
    </location>
</feature>
<reference evidence="4" key="1">
    <citation type="submission" date="2022-10" db="EMBL/GenBank/DDBJ databases">
        <title>Genome assembly of Pristionchus species.</title>
        <authorList>
            <person name="Yoshida K."/>
            <person name="Sommer R.J."/>
        </authorList>
    </citation>
    <scope>NUCLEOTIDE SEQUENCE [LARGE SCALE GENOMIC DNA]</scope>
    <source>
        <strain evidence="4">RS5460</strain>
    </source>
</reference>
<dbReference type="EMBL" id="BTRK01000004">
    <property type="protein sequence ID" value="GMR45621.1"/>
    <property type="molecule type" value="Genomic_DNA"/>
</dbReference>
<dbReference type="PANTHER" id="PTHR23422:SF11">
    <property type="entry name" value="DIPEPTIDYL PEPTIDASE 3"/>
    <property type="match status" value="1"/>
</dbReference>
<dbReference type="GO" id="GO:0008239">
    <property type="term" value="F:dipeptidyl-peptidase activity"/>
    <property type="evidence" value="ECO:0007669"/>
    <property type="project" value="TreeGrafter"/>
</dbReference>
<evidence type="ECO:0000256" key="1">
    <source>
        <dbReference type="ARBA" id="ARBA00022723"/>
    </source>
</evidence>